<evidence type="ECO:0000313" key="1">
    <source>
        <dbReference type="EMBL" id="KAK1319245.1"/>
    </source>
</evidence>
<evidence type="ECO:0000313" key="2">
    <source>
        <dbReference type="Proteomes" id="UP001180020"/>
    </source>
</evidence>
<dbReference type="PANTHER" id="PTHR31170">
    <property type="entry name" value="BNAC04G53230D PROTEIN"/>
    <property type="match status" value="1"/>
</dbReference>
<comment type="caution">
    <text evidence="1">The sequence shown here is derived from an EMBL/GenBank/DDBJ whole genome shotgun (WGS) entry which is preliminary data.</text>
</comment>
<reference evidence="1" key="1">
    <citation type="journal article" date="2023" name="Nat. Commun.">
        <title>Diploid and tetraploid genomes of Acorus and the evolution of monocots.</title>
        <authorList>
            <person name="Ma L."/>
            <person name="Liu K.W."/>
            <person name="Li Z."/>
            <person name="Hsiao Y.Y."/>
            <person name="Qi Y."/>
            <person name="Fu T."/>
            <person name="Tang G.D."/>
            <person name="Zhang D."/>
            <person name="Sun W.H."/>
            <person name="Liu D.K."/>
            <person name="Li Y."/>
            <person name="Chen G.Z."/>
            <person name="Liu X.D."/>
            <person name="Liao X.Y."/>
            <person name="Jiang Y.T."/>
            <person name="Yu X."/>
            <person name="Hao Y."/>
            <person name="Huang J."/>
            <person name="Zhao X.W."/>
            <person name="Ke S."/>
            <person name="Chen Y.Y."/>
            <person name="Wu W.L."/>
            <person name="Hsu J.L."/>
            <person name="Lin Y.F."/>
            <person name="Huang M.D."/>
            <person name="Li C.Y."/>
            <person name="Huang L."/>
            <person name="Wang Z.W."/>
            <person name="Zhao X."/>
            <person name="Zhong W.Y."/>
            <person name="Peng D.H."/>
            <person name="Ahmad S."/>
            <person name="Lan S."/>
            <person name="Zhang J.S."/>
            <person name="Tsai W.C."/>
            <person name="Van de Peer Y."/>
            <person name="Liu Z.J."/>
        </authorList>
    </citation>
    <scope>NUCLEOTIDE SEQUENCE</scope>
    <source>
        <strain evidence="1">CP</strain>
    </source>
</reference>
<reference evidence="1" key="2">
    <citation type="submission" date="2023-06" db="EMBL/GenBank/DDBJ databases">
        <authorList>
            <person name="Ma L."/>
            <person name="Liu K.-W."/>
            <person name="Li Z."/>
            <person name="Hsiao Y.-Y."/>
            <person name="Qi Y."/>
            <person name="Fu T."/>
            <person name="Tang G."/>
            <person name="Zhang D."/>
            <person name="Sun W.-H."/>
            <person name="Liu D.-K."/>
            <person name="Li Y."/>
            <person name="Chen G.-Z."/>
            <person name="Liu X.-D."/>
            <person name="Liao X.-Y."/>
            <person name="Jiang Y.-T."/>
            <person name="Yu X."/>
            <person name="Hao Y."/>
            <person name="Huang J."/>
            <person name="Zhao X.-W."/>
            <person name="Ke S."/>
            <person name="Chen Y.-Y."/>
            <person name="Wu W.-L."/>
            <person name="Hsu J.-L."/>
            <person name="Lin Y.-F."/>
            <person name="Huang M.-D."/>
            <person name="Li C.-Y."/>
            <person name="Huang L."/>
            <person name="Wang Z.-W."/>
            <person name="Zhao X."/>
            <person name="Zhong W.-Y."/>
            <person name="Peng D.-H."/>
            <person name="Ahmad S."/>
            <person name="Lan S."/>
            <person name="Zhang J.-S."/>
            <person name="Tsai W.-C."/>
            <person name="Van De Peer Y."/>
            <person name="Liu Z.-J."/>
        </authorList>
    </citation>
    <scope>NUCLEOTIDE SEQUENCE</scope>
    <source>
        <strain evidence="1">CP</strain>
        <tissue evidence="1">Leaves</tissue>
    </source>
</reference>
<proteinExistence type="predicted"/>
<dbReference type="EMBL" id="JAUJYO010000004">
    <property type="protein sequence ID" value="KAK1319245.1"/>
    <property type="molecule type" value="Genomic_DNA"/>
</dbReference>
<accession>A0AAV9F2Y2</accession>
<sequence>MAKFKKKVNDVLDKVIPHHCLFPDLASRVAISSTSAPEWIPSTTELKEAGVKFKVKKNATSFLDVTFHDGLMEIPTLKLYDWSESILRNIIAFEQCYMGTKFHVTFYTLFMDFLVNNPQDILILQQKEIIMNWLRGEEEATQLFNKLNIKVNCNPNENYLSGLYEEVTDFAD</sequence>
<keyword evidence="2" id="KW-1185">Reference proteome</keyword>
<organism evidence="1 2">
    <name type="scientific">Acorus calamus</name>
    <name type="common">Sweet flag</name>
    <dbReference type="NCBI Taxonomy" id="4465"/>
    <lineage>
        <taxon>Eukaryota</taxon>
        <taxon>Viridiplantae</taxon>
        <taxon>Streptophyta</taxon>
        <taxon>Embryophyta</taxon>
        <taxon>Tracheophyta</taxon>
        <taxon>Spermatophyta</taxon>
        <taxon>Magnoliopsida</taxon>
        <taxon>Liliopsida</taxon>
        <taxon>Acoraceae</taxon>
        <taxon>Acorus</taxon>
    </lineage>
</organism>
<gene>
    <name evidence="1" type="ORF">QJS10_CPB04g01003</name>
</gene>
<dbReference type="Pfam" id="PF03140">
    <property type="entry name" value="DUF247"/>
    <property type="match status" value="1"/>
</dbReference>
<name>A0AAV9F2Y2_ACOCL</name>
<dbReference type="Proteomes" id="UP001180020">
    <property type="component" value="Unassembled WGS sequence"/>
</dbReference>
<dbReference type="AlphaFoldDB" id="A0AAV9F2Y2"/>
<protein>
    <submittedName>
        <fullName evidence="1">UPF0481 protein</fullName>
    </submittedName>
</protein>
<dbReference type="InterPro" id="IPR004158">
    <property type="entry name" value="DUF247_pln"/>
</dbReference>
<dbReference type="PANTHER" id="PTHR31170:SF25">
    <property type="entry name" value="BNAA09G04570D PROTEIN"/>
    <property type="match status" value="1"/>
</dbReference>